<organism evidence="3 4">
    <name type="scientific">Microdochium trichocladiopsis</name>
    <dbReference type="NCBI Taxonomy" id="1682393"/>
    <lineage>
        <taxon>Eukaryota</taxon>
        <taxon>Fungi</taxon>
        <taxon>Dikarya</taxon>
        <taxon>Ascomycota</taxon>
        <taxon>Pezizomycotina</taxon>
        <taxon>Sordariomycetes</taxon>
        <taxon>Xylariomycetidae</taxon>
        <taxon>Xylariales</taxon>
        <taxon>Microdochiaceae</taxon>
        <taxon>Microdochium</taxon>
    </lineage>
</organism>
<keyword evidence="2" id="KW-0812">Transmembrane</keyword>
<dbReference type="OrthoDB" id="426718at2759"/>
<sequence length="571" mass="64196">MTGQAPSGGGPIEDPFPAPVRDTFRPTSALQEAACPRLLICPQLALVPYADLASHPTLSARPTAHDTHTLRARTYIHACSIDIATRLACFCFLNDGFVIPIMAPGFKRTRQRVVLLLTLVLVSAYFFFASSTRQDLLARSRSVVESVPANQLSVEANSLQNPRNVQNQEHHQPAAGAAKPQSSAHDAVQYGEPTLFLQRQNFTVTVVVAKEKDDDIKWIKRDLPGVPVMLYNLEPAPGPPAAPSNQHVANTQHQPRAFEHPASRKLRRDESSSSASSSATTTTTRDIKENTIRGIEVIAYLTYIFDHYDNLPDIVVFTREAQRKPQHWDLIGEDLPATLKRLNGVLVWEEGYVNLYCDTRNNCPRWRANQGEFANDNELRDFQIFNAAWNSLNPGIPFPKEVGQAGGNQFAVSRDRIRYAKTREEWGLYRDWVADRAQDLTAVQSSRMWEFMWQYVFKNRGMLCRKPAACYCDTYGVCLATDDTADELRQKKDGQVRLLERYHAMRANGRETKEWANSIDRLRREMYLIMRKGSVEIERWIAIVGSKPAESPPAAKAASGKNGKNGKKGSR</sequence>
<keyword evidence="2" id="KW-1133">Transmembrane helix</keyword>
<dbReference type="EMBL" id="JAGTJQ010000001">
    <property type="protein sequence ID" value="KAH7040365.1"/>
    <property type="molecule type" value="Genomic_DNA"/>
</dbReference>
<dbReference type="Pfam" id="PF11913">
    <property type="entry name" value="DUF3431"/>
    <property type="match status" value="1"/>
</dbReference>
<dbReference type="AlphaFoldDB" id="A0A9P9BW90"/>
<feature type="region of interest" description="Disordered" evidence="1">
    <location>
        <begin position="165"/>
        <end position="185"/>
    </location>
</feature>
<evidence type="ECO:0000313" key="3">
    <source>
        <dbReference type="EMBL" id="KAH7040365.1"/>
    </source>
</evidence>
<proteinExistence type="predicted"/>
<keyword evidence="2" id="KW-0472">Membrane</keyword>
<gene>
    <name evidence="3" type="ORF">B0I36DRAFT_310535</name>
</gene>
<feature type="compositionally biased region" description="Basic and acidic residues" evidence="1">
    <location>
        <begin position="257"/>
        <end position="271"/>
    </location>
</feature>
<keyword evidence="4" id="KW-1185">Reference proteome</keyword>
<dbReference type="Proteomes" id="UP000756346">
    <property type="component" value="Unassembled WGS sequence"/>
</dbReference>
<feature type="compositionally biased region" description="Low complexity" evidence="1">
    <location>
        <begin position="272"/>
        <end position="284"/>
    </location>
</feature>
<feature type="region of interest" description="Disordered" evidence="1">
    <location>
        <begin position="548"/>
        <end position="571"/>
    </location>
</feature>
<evidence type="ECO:0000256" key="1">
    <source>
        <dbReference type="SAM" id="MobiDB-lite"/>
    </source>
</evidence>
<evidence type="ECO:0000313" key="4">
    <source>
        <dbReference type="Proteomes" id="UP000756346"/>
    </source>
</evidence>
<reference evidence="3" key="1">
    <citation type="journal article" date="2021" name="Nat. Commun.">
        <title>Genetic determinants of endophytism in the Arabidopsis root mycobiome.</title>
        <authorList>
            <person name="Mesny F."/>
            <person name="Miyauchi S."/>
            <person name="Thiergart T."/>
            <person name="Pickel B."/>
            <person name="Atanasova L."/>
            <person name="Karlsson M."/>
            <person name="Huettel B."/>
            <person name="Barry K.W."/>
            <person name="Haridas S."/>
            <person name="Chen C."/>
            <person name="Bauer D."/>
            <person name="Andreopoulos W."/>
            <person name="Pangilinan J."/>
            <person name="LaButti K."/>
            <person name="Riley R."/>
            <person name="Lipzen A."/>
            <person name="Clum A."/>
            <person name="Drula E."/>
            <person name="Henrissat B."/>
            <person name="Kohler A."/>
            <person name="Grigoriev I.V."/>
            <person name="Martin F.M."/>
            <person name="Hacquard S."/>
        </authorList>
    </citation>
    <scope>NUCLEOTIDE SEQUENCE</scope>
    <source>
        <strain evidence="3">MPI-CAGE-CH-0230</strain>
    </source>
</reference>
<comment type="caution">
    <text evidence="3">The sequence shown here is derived from an EMBL/GenBank/DDBJ whole genome shotgun (WGS) entry which is preliminary data.</text>
</comment>
<feature type="compositionally biased region" description="Low complexity" evidence="1">
    <location>
        <begin position="548"/>
        <end position="562"/>
    </location>
</feature>
<protein>
    <submittedName>
        <fullName evidence="3">Uncharacterized protein</fullName>
    </submittedName>
</protein>
<accession>A0A9P9BW90</accession>
<dbReference type="GeneID" id="70181809"/>
<dbReference type="PANTHER" id="PTHR37490:SF3">
    <property type="entry name" value="DUF3431 DOMAIN CONTAINING PROTEIN"/>
    <property type="match status" value="1"/>
</dbReference>
<dbReference type="InterPro" id="IPR021838">
    <property type="entry name" value="DUF3431"/>
</dbReference>
<feature type="transmembrane region" description="Helical" evidence="2">
    <location>
        <begin position="113"/>
        <end position="131"/>
    </location>
</feature>
<dbReference type="RefSeq" id="XP_046018420.1">
    <property type="nucleotide sequence ID" value="XM_046152263.1"/>
</dbReference>
<dbReference type="PANTHER" id="PTHR37490">
    <property type="entry name" value="EXPRESSED PROTEIN"/>
    <property type="match status" value="1"/>
</dbReference>
<name>A0A9P9BW90_9PEZI</name>
<evidence type="ECO:0000256" key="2">
    <source>
        <dbReference type="SAM" id="Phobius"/>
    </source>
</evidence>
<feature type="region of interest" description="Disordered" evidence="1">
    <location>
        <begin position="257"/>
        <end position="284"/>
    </location>
</feature>